<keyword evidence="1" id="KW-0812">Transmembrane</keyword>
<sequence length="150" mass="17254">MIKKPIYAIIFTLLFSVTAGMVYYDFDAGEMLATINVRIQEDNQDNTWRVKDNEGRNMGTINANRNDSDQINWLTVGSDMVFTFDKDVNRYFEFEEGLFEDGYTQRVEANKRISLTVREDAPADTLIYNVFVISAEKYVVGNSPPKVVIR</sequence>
<dbReference type="EMBL" id="JAALLT010000002">
    <property type="protein sequence ID" value="NGP76107.1"/>
    <property type="molecule type" value="Genomic_DNA"/>
</dbReference>
<feature type="transmembrane region" description="Helical" evidence="1">
    <location>
        <begin position="6"/>
        <end position="24"/>
    </location>
</feature>
<protein>
    <submittedName>
        <fullName evidence="2">Uncharacterized protein</fullName>
    </submittedName>
</protein>
<dbReference type="Proteomes" id="UP000473278">
    <property type="component" value="Unassembled WGS sequence"/>
</dbReference>
<keyword evidence="1" id="KW-0472">Membrane</keyword>
<dbReference type="AlphaFoldDB" id="A0A6M1SZY5"/>
<evidence type="ECO:0000256" key="1">
    <source>
        <dbReference type="SAM" id="Phobius"/>
    </source>
</evidence>
<accession>A0A6M1SZY5</accession>
<gene>
    <name evidence="2" type="ORF">G3570_05660</name>
</gene>
<dbReference type="RefSeq" id="WP_165140166.1">
    <property type="nucleotide sequence ID" value="NZ_JAALLT010000002.1"/>
</dbReference>
<proteinExistence type="predicted"/>
<evidence type="ECO:0000313" key="2">
    <source>
        <dbReference type="EMBL" id="NGP76107.1"/>
    </source>
</evidence>
<keyword evidence="3" id="KW-1185">Reference proteome</keyword>
<organism evidence="2 3">
    <name type="scientific">Halalkalibaculum roseum</name>
    <dbReference type="NCBI Taxonomy" id="2709311"/>
    <lineage>
        <taxon>Bacteria</taxon>
        <taxon>Pseudomonadati</taxon>
        <taxon>Balneolota</taxon>
        <taxon>Balneolia</taxon>
        <taxon>Balneolales</taxon>
        <taxon>Balneolaceae</taxon>
        <taxon>Halalkalibaculum</taxon>
    </lineage>
</organism>
<evidence type="ECO:0000313" key="3">
    <source>
        <dbReference type="Proteomes" id="UP000473278"/>
    </source>
</evidence>
<comment type="caution">
    <text evidence="2">The sequence shown here is derived from an EMBL/GenBank/DDBJ whole genome shotgun (WGS) entry which is preliminary data.</text>
</comment>
<keyword evidence="1" id="KW-1133">Transmembrane helix</keyword>
<name>A0A6M1SZY5_9BACT</name>
<reference evidence="2 3" key="1">
    <citation type="submission" date="2020-02" db="EMBL/GenBank/DDBJ databases">
        <title>Balneolaceae bacterium YR4-1, complete genome.</title>
        <authorList>
            <person name="Li Y."/>
            <person name="Wu S."/>
        </authorList>
    </citation>
    <scope>NUCLEOTIDE SEQUENCE [LARGE SCALE GENOMIC DNA]</scope>
    <source>
        <strain evidence="2 3">YR4-1</strain>
    </source>
</reference>